<organism evidence="4 5">
    <name type="scientific">Dyella tabacisoli</name>
    <dbReference type="NCBI Taxonomy" id="2282381"/>
    <lineage>
        <taxon>Bacteria</taxon>
        <taxon>Pseudomonadati</taxon>
        <taxon>Pseudomonadota</taxon>
        <taxon>Gammaproteobacteria</taxon>
        <taxon>Lysobacterales</taxon>
        <taxon>Rhodanobacteraceae</taxon>
        <taxon>Dyella</taxon>
    </lineage>
</organism>
<protein>
    <submittedName>
        <fullName evidence="4">Polysaccharide deacetylase family protein</fullName>
    </submittedName>
</protein>
<dbReference type="PANTHER" id="PTHR34216:SF3">
    <property type="entry name" value="POLY-BETA-1,6-N-ACETYL-D-GLUCOSAMINE N-DEACETYLASE"/>
    <property type="match status" value="1"/>
</dbReference>
<comment type="subcellular location">
    <subcellularLocation>
        <location evidence="1">Secreted</location>
    </subcellularLocation>
</comment>
<keyword evidence="5" id="KW-1185">Reference proteome</keyword>
<feature type="domain" description="NodB homology" evidence="3">
    <location>
        <begin position="70"/>
        <end position="248"/>
    </location>
</feature>
<dbReference type="PROSITE" id="PS51677">
    <property type="entry name" value="NODB"/>
    <property type="match status" value="1"/>
</dbReference>
<evidence type="ECO:0000313" key="5">
    <source>
        <dbReference type="Proteomes" id="UP000253782"/>
    </source>
</evidence>
<comment type="caution">
    <text evidence="4">The sequence shown here is derived from an EMBL/GenBank/DDBJ whole genome shotgun (WGS) entry which is preliminary data.</text>
</comment>
<dbReference type="OrthoDB" id="9814639at2"/>
<dbReference type="Proteomes" id="UP000253782">
    <property type="component" value="Unassembled WGS sequence"/>
</dbReference>
<dbReference type="Pfam" id="PF01522">
    <property type="entry name" value="Polysacc_deac_1"/>
    <property type="match status" value="1"/>
</dbReference>
<gene>
    <name evidence="4" type="ORF">DVJ77_17785</name>
</gene>
<name>A0A369UIX8_9GAMM</name>
<reference evidence="4 5" key="1">
    <citation type="submission" date="2018-07" db="EMBL/GenBank/DDBJ databases">
        <title>Dyella tabacisoli L4-6T, whole genome shotgun sequence.</title>
        <authorList>
            <person name="Zhou X.-K."/>
            <person name="Li W.-J."/>
            <person name="Duan Y.-Q."/>
        </authorList>
    </citation>
    <scope>NUCLEOTIDE SEQUENCE [LARGE SCALE GENOMIC DNA]</scope>
    <source>
        <strain evidence="4 5">L4-6</strain>
    </source>
</reference>
<dbReference type="InterPro" id="IPR051398">
    <property type="entry name" value="Polysacch_Deacetylase"/>
</dbReference>
<accession>A0A369UIX8</accession>
<dbReference type="SUPFAM" id="SSF88713">
    <property type="entry name" value="Glycoside hydrolase/deacetylase"/>
    <property type="match status" value="1"/>
</dbReference>
<evidence type="ECO:0000259" key="3">
    <source>
        <dbReference type="PROSITE" id="PS51677"/>
    </source>
</evidence>
<dbReference type="PANTHER" id="PTHR34216">
    <property type="match status" value="1"/>
</dbReference>
<evidence type="ECO:0000256" key="2">
    <source>
        <dbReference type="ARBA" id="ARBA00022729"/>
    </source>
</evidence>
<dbReference type="AlphaFoldDB" id="A0A369UIX8"/>
<sequence length="248" mass="27908">MSMDAPRTMAFPIFMYHNIAQAPGGLRRWRSLYVNPGAFARQMWLLRRFGYTGLSMSAAMPYLRGEKQGRIAVITLDDGYADNLDNALPILQQYGFSATCYVVSGGIGQFNQWDAERLGVRKPLMTPTQLRDWHNGGMEIGAHTRTHPRLTQCSDAQLHDEIHGSKSDLEDCLGAAVTQFCYPYGDMDDRVARVTEEAGYTAATTTQRGRAAAGMNLWRLPRVQVARHHVLPQFAMRAFSGYEDRRRA</sequence>
<dbReference type="GO" id="GO:0016810">
    <property type="term" value="F:hydrolase activity, acting on carbon-nitrogen (but not peptide) bonds"/>
    <property type="evidence" value="ECO:0007669"/>
    <property type="project" value="InterPro"/>
</dbReference>
<evidence type="ECO:0000256" key="1">
    <source>
        <dbReference type="ARBA" id="ARBA00004613"/>
    </source>
</evidence>
<dbReference type="InterPro" id="IPR011330">
    <property type="entry name" value="Glyco_hydro/deAcase_b/a-brl"/>
</dbReference>
<dbReference type="CDD" id="cd10918">
    <property type="entry name" value="CE4_NodB_like_5s_6s"/>
    <property type="match status" value="1"/>
</dbReference>
<dbReference type="EMBL" id="QQAH01000018">
    <property type="protein sequence ID" value="RDD80303.1"/>
    <property type="molecule type" value="Genomic_DNA"/>
</dbReference>
<dbReference type="Gene3D" id="3.20.20.370">
    <property type="entry name" value="Glycoside hydrolase/deacetylase"/>
    <property type="match status" value="1"/>
</dbReference>
<dbReference type="GO" id="GO:0005975">
    <property type="term" value="P:carbohydrate metabolic process"/>
    <property type="evidence" value="ECO:0007669"/>
    <property type="project" value="InterPro"/>
</dbReference>
<dbReference type="GO" id="GO:0005576">
    <property type="term" value="C:extracellular region"/>
    <property type="evidence" value="ECO:0007669"/>
    <property type="project" value="UniProtKB-SubCell"/>
</dbReference>
<keyword evidence="2" id="KW-0732">Signal</keyword>
<evidence type="ECO:0000313" key="4">
    <source>
        <dbReference type="EMBL" id="RDD80303.1"/>
    </source>
</evidence>
<proteinExistence type="predicted"/>
<dbReference type="InterPro" id="IPR002509">
    <property type="entry name" value="NODB_dom"/>
</dbReference>